<accession>A0A0A9AS30</accession>
<sequence>MCQGSIICIFFVDKKQLSSVNLMASFDWISDIVLP</sequence>
<dbReference type="EMBL" id="GBRH01245247">
    <property type="protein sequence ID" value="JAD52648.1"/>
    <property type="molecule type" value="Transcribed_RNA"/>
</dbReference>
<reference evidence="1" key="2">
    <citation type="journal article" date="2015" name="Data Brief">
        <title>Shoot transcriptome of the giant reed, Arundo donax.</title>
        <authorList>
            <person name="Barrero R.A."/>
            <person name="Guerrero F.D."/>
            <person name="Moolhuijzen P."/>
            <person name="Goolsby J.A."/>
            <person name="Tidwell J."/>
            <person name="Bellgard S.E."/>
            <person name="Bellgard M.I."/>
        </authorList>
    </citation>
    <scope>NUCLEOTIDE SEQUENCE</scope>
    <source>
        <tissue evidence="1">Shoot tissue taken approximately 20 cm above the soil surface</tissue>
    </source>
</reference>
<organism evidence="1">
    <name type="scientific">Arundo donax</name>
    <name type="common">Giant reed</name>
    <name type="synonym">Donax arundinaceus</name>
    <dbReference type="NCBI Taxonomy" id="35708"/>
    <lineage>
        <taxon>Eukaryota</taxon>
        <taxon>Viridiplantae</taxon>
        <taxon>Streptophyta</taxon>
        <taxon>Embryophyta</taxon>
        <taxon>Tracheophyta</taxon>
        <taxon>Spermatophyta</taxon>
        <taxon>Magnoliopsida</taxon>
        <taxon>Liliopsida</taxon>
        <taxon>Poales</taxon>
        <taxon>Poaceae</taxon>
        <taxon>PACMAD clade</taxon>
        <taxon>Arundinoideae</taxon>
        <taxon>Arundineae</taxon>
        <taxon>Arundo</taxon>
    </lineage>
</organism>
<reference evidence="1" key="1">
    <citation type="submission" date="2014-09" db="EMBL/GenBank/DDBJ databases">
        <authorList>
            <person name="Magalhaes I.L.F."/>
            <person name="Oliveira U."/>
            <person name="Santos F.R."/>
            <person name="Vidigal T.H.D.A."/>
            <person name="Brescovit A.D."/>
            <person name="Santos A.J."/>
        </authorList>
    </citation>
    <scope>NUCLEOTIDE SEQUENCE</scope>
    <source>
        <tissue evidence="1">Shoot tissue taken approximately 20 cm above the soil surface</tissue>
    </source>
</reference>
<dbReference type="AlphaFoldDB" id="A0A0A9AS30"/>
<proteinExistence type="predicted"/>
<protein>
    <submittedName>
        <fullName evidence="1">Uncharacterized protein</fullName>
    </submittedName>
</protein>
<evidence type="ECO:0000313" key="1">
    <source>
        <dbReference type="EMBL" id="JAD52648.1"/>
    </source>
</evidence>
<name>A0A0A9AS30_ARUDO</name>